<proteinExistence type="predicted"/>
<dbReference type="Proteomes" id="UP000029558">
    <property type="component" value="Chromosome"/>
</dbReference>
<accession>A0A6I5Y116</accession>
<evidence type="ECO:0000313" key="1">
    <source>
        <dbReference type="EMBL" id="ALB23136.1"/>
    </source>
</evidence>
<reference evidence="1 2" key="1">
    <citation type="journal article" date="2014" name="Genome Announc.">
        <title>Comparative Genome Analysis of Two Isolates of the Fish Pathogen Piscirickettsia salmonis from Different Hosts Reveals Major Differences in Virulence-Associated Secretion Systems.</title>
        <authorList>
            <person name="Bohle H."/>
            <person name="Henriquez P."/>
            <person name="Grothusen H."/>
            <person name="Navas E."/>
            <person name="Sandoval A."/>
            <person name="Bustamante F."/>
            <person name="Bustos P."/>
            <person name="Mancilla M."/>
        </authorList>
    </citation>
    <scope>NUCLEOTIDE SEQUENCE [LARGE SCALE GENOMIC DNA]</scope>
    <source>
        <strain evidence="2">B1-32597</strain>
    </source>
</reference>
<gene>
    <name evidence="1" type="ORF">KU39_1956</name>
</gene>
<name>A0A6I5Y116_PISSA</name>
<dbReference type="RefSeq" id="WP_036771308.1">
    <property type="nucleotide sequence ID" value="NZ_CP012508.1"/>
</dbReference>
<protein>
    <submittedName>
        <fullName evidence="1">Uncharacterized protein</fullName>
    </submittedName>
</protein>
<evidence type="ECO:0000313" key="2">
    <source>
        <dbReference type="Proteomes" id="UP000029558"/>
    </source>
</evidence>
<dbReference type="AlphaFoldDB" id="A0A6I5Y116"/>
<sequence>MNDSYGADAKTSDVSRSCSLFFSALLVYLILKAESCRLVSIFPWGIIAKHRCYSGFVSRDNIIGQVFDLDELG</sequence>
<organism evidence="1 2">
    <name type="scientific">Piscirickettsia salmonis</name>
    <dbReference type="NCBI Taxonomy" id="1238"/>
    <lineage>
        <taxon>Bacteria</taxon>
        <taxon>Pseudomonadati</taxon>
        <taxon>Pseudomonadota</taxon>
        <taxon>Gammaproteobacteria</taxon>
        <taxon>Thiotrichales</taxon>
        <taxon>Piscirickettsiaceae</taxon>
        <taxon>Piscirickettsia</taxon>
    </lineage>
</organism>
<dbReference type="EMBL" id="CP012508">
    <property type="protein sequence ID" value="ALB23136.1"/>
    <property type="molecule type" value="Genomic_DNA"/>
</dbReference>